<accession>A0A392V0F8</accession>
<comment type="caution">
    <text evidence="1">The sequence shown here is derived from an EMBL/GenBank/DDBJ whole genome shotgun (WGS) entry which is preliminary data.</text>
</comment>
<evidence type="ECO:0000313" key="2">
    <source>
        <dbReference type="Proteomes" id="UP000265520"/>
    </source>
</evidence>
<proteinExistence type="predicted"/>
<evidence type="ECO:0000313" key="1">
    <source>
        <dbReference type="EMBL" id="MCI80719.1"/>
    </source>
</evidence>
<dbReference type="Proteomes" id="UP000265520">
    <property type="component" value="Unassembled WGS sequence"/>
</dbReference>
<dbReference type="AlphaFoldDB" id="A0A392V0F8"/>
<name>A0A392V0F8_9FABA</name>
<protein>
    <submittedName>
        <fullName evidence="1">Uncharacterized protein</fullName>
    </submittedName>
</protein>
<sequence length="62" mass="6988">RSKFKHINTTNPDPDSLLNLNCVKANDSHNTINLGGEAVGEAAVLWSEMTQRWAKQRHCGRR</sequence>
<dbReference type="EMBL" id="LXQA011001752">
    <property type="protein sequence ID" value="MCI80719.1"/>
    <property type="molecule type" value="Genomic_DNA"/>
</dbReference>
<keyword evidence="2" id="KW-1185">Reference proteome</keyword>
<reference evidence="1 2" key="1">
    <citation type="journal article" date="2018" name="Front. Plant Sci.">
        <title>Red Clover (Trifolium pratense) and Zigzag Clover (T. medium) - A Picture of Genomic Similarities and Differences.</title>
        <authorList>
            <person name="Dluhosova J."/>
            <person name="Istvanek J."/>
            <person name="Nedelnik J."/>
            <person name="Repkova J."/>
        </authorList>
    </citation>
    <scope>NUCLEOTIDE SEQUENCE [LARGE SCALE GENOMIC DNA]</scope>
    <source>
        <strain evidence="2">cv. 10/8</strain>
        <tissue evidence="1">Leaf</tissue>
    </source>
</reference>
<feature type="non-terminal residue" evidence="1">
    <location>
        <position position="1"/>
    </location>
</feature>
<organism evidence="1 2">
    <name type="scientific">Trifolium medium</name>
    <dbReference type="NCBI Taxonomy" id="97028"/>
    <lineage>
        <taxon>Eukaryota</taxon>
        <taxon>Viridiplantae</taxon>
        <taxon>Streptophyta</taxon>
        <taxon>Embryophyta</taxon>
        <taxon>Tracheophyta</taxon>
        <taxon>Spermatophyta</taxon>
        <taxon>Magnoliopsida</taxon>
        <taxon>eudicotyledons</taxon>
        <taxon>Gunneridae</taxon>
        <taxon>Pentapetalae</taxon>
        <taxon>rosids</taxon>
        <taxon>fabids</taxon>
        <taxon>Fabales</taxon>
        <taxon>Fabaceae</taxon>
        <taxon>Papilionoideae</taxon>
        <taxon>50 kb inversion clade</taxon>
        <taxon>NPAAA clade</taxon>
        <taxon>Hologalegina</taxon>
        <taxon>IRL clade</taxon>
        <taxon>Trifolieae</taxon>
        <taxon>Trifolium</taxon>
    </lineage>
</organism>